<comment type="similarity">
    <text evidence="1">Belongs to the glycosyltransferase 2 family. WaaE/KdtX subfamily.</text>
</comment>
<protein>
    <submittedName>
        <fullName evidence="3">Glycosyltransferase family 2 protein</fullName>
    </submittedName>
</protein>
<feature type="domain" description="Glycosyltransferase 2-like" evidence="2">
    <location>
        <begin position="8"/>
        <end position="124"/>
    </location>
</feature>
<dbReference type="Proteomes" id="UP000682843">
    <property type="component" value="Chromosome"/>
</dbReference>
<gene>
    <name evidence="3" type="ORF">RPMA_10815</name>
</gene>
<dbReference type="RefSeq" id="WP_211912816.1">
    <property type="nucleotide sequence ID" value="NZ_CP036498.1"/>
</dbReference>
<dbReference type="Pfam" id="PF00535">
    <property type="entry name" value="Glycos_transf_2"/>
    <property type="match status" value="1"/>
</dbReference>
<dbReference type="Gene3D" id="3.90.550.10">
    <property type="entry name" value="Spore Coat Polysaccharide Biosynthesis Protein SpsA, Chain A"/>
    <property type="match status" value="1"/>
</dbReference>
<name>A0ABX8AA17_9BRAD</name>
<keyword evidence="4" id="KW-1185">Reference proteome</keyword>
<organism evidence="3 4">
    <name type="scientific">Tardiphaga alba</name>
    <dbReference type="NCBI Taxonomy" id="340268"/>
    <lineage>
        <taxon>Bacteria</taxon>
        <taxon>Pseudomonadati</taxon>
        <taxon>Pseudomonadota</taxon>
        <taxon>Alphaproteobacteria</taxon>
        <taxon>Hyphomicrobiales</taxon>
        <taxon>Nitrobacteraceae</taxon>
        <taxon>Tardiphaga</taxon>
    </lineage>
</organism>
<evidence type="ECO:0000256" key="1">
    <source>
        <dbReference type="ARBA" id="ARBA00038494"/>
    </source>
</evidence>
<dbReference type="SUPFAM" id="SSF53448">
    <property type="entry name" value="Nucleotide-diphospho-sugar transferases"/>
    <property type="match status" value="1"/>
</dbReference>
<evidence type="ECO:0000313" key="4">
    <source>
        <dbReference type="Proteomes" id="UP000682843"/>
    </source>
</evidence>
<proteinExistence type="inferred from homology"/>
<accession>A0ABX8AA17</accession>
<sequence length="253" mass="28010">MTPAPKLSLIVITKNEEASIGRCLASVDFADEIIVVDSGSTDRTVAIAESLGAKVVATPDWPGFGPQKARALDLARGAWVLSLDADEWIEPQYLAALKAAIADPDPPAAYRTSRRSRFCGTVIRHSGWSPDYVIRLFRRGHARFSDDLVHERLIVEGVVRPTPFKIDHDSITSWDDAEDKIVRYATAGAEQMFARGRRGSQLQAVLHGGAAFLKTFVFRAGFLDGHAGLGVANYNRRYVYEKWRRLSELGRAR</sequence>
<dbReference type="InterPro" id="IPR001173">
    <property type="entry name" value="Glyco_trans_2-like"/>
</dbReference>
<dbReference type="PANTHER" id="PTHR43630:SF2">
    <property type="entry name" value="GLYCOSYLTRANSFERASE"/>
    <property type="match status" value="1"/>
</dbReference>
<evidence type="ECO:0000259" key="2">
    <source>
        <dbReference type="Pfam" id="PF00535"/>
    </source>
</evidence>
<dbReference type="PANTHER" id="PTHR43630">
    <property type="entry name" value="POLY-BETA-1,6-N-ACETYL-D-GLUCOSAMINE SYNTHASE"/>
    <property type="match status" value="1"/>
</dbReference>
<dbReference type="InterPro" id="IPR029044">
    <property type="entry name" value="Nucleotide-diphossugar_trans"/>
</dbReference>
<reference evidence="3 4" key="1">
    <citation type="submission" date="2019-02" db="EMBL/GenBank/DDBJ databases">
        <title>Emended description of the genus Rhodopseudomonas and description of Rhodopseudomonas albus sp. nov., a non-phototrophic, heavy-metal-tolerant bacterium isolated from garden soil.</title>
        <authorList>
            <person name="Bao Z."/>
            <person name="Cao W.W."/>
            <person name="Sato Y."/>
            <person name="Nishizawa T."/>
            <person name="Zhao J."/>
            <person name="Guo Y."/>
            <person name="Ohta H."/>
        </authorList>
    </citation>
    <scope>NUCLEOTIDE SEQUENCE [LARGE SCALE GENOMIC DNA]</scope>
    <source>
        <strain evidence="3 4">SK50-23</strain>
    </source>
</reference>
<dbReference type="EMBL" id="CP036498">
    <property type="protein sequence ID" value="QUS39273.1"/>
    <property type="molecule type" value="Genomic_DNA"/>
</dbReference>
<evidence type="ECO:0000313" key="3">
    <source>
        <dbReference type="EMBL" id="QUS39273.1"/>
    </source>
</evidence>
<dbReference type="CDD" id="cd02511">
    <property type="entry name" value="Beta4Glucosyltransferase"/>
    <property type="match status" value="1"/>
</dbReference>